<comment type="subcellular location">
    <subcellularLocation>
        <location evidence="1">Membrane</location>
    </subcellularLocation>
</comment>
<name>A0A645CNK7_9ZZZZ</name>
<keyword evidence="4" id="KW-0406">Ion transport</keyword>
<keyword evidence="5" id="KW-0472">Membrane</keyword>
<keyword evidence="6" id="KW-0066">ATP synthesis</keyword>
<dbReference type="Pfam" id="PF00213">
    <property type="entry name" value="OSCP"/>
    <property type="match status" value="1"/>
</dbReference>
<dbReference type="GO" id="GO:0046933">
    <property type="term" value="F:proton-transporting ATP synthase activity, rotational mechanism"/>
    <property type="evidence" value="ECO:0007669"/>
    <property type="project" value="InterPro"/>
</dbReference>
<evidence type="ECO:0000256" key="1">
    <source>
        <dbReference type="ARBA" id="ARBA00004370"/>
    </source>
</evidence>
<proteinExistence type="inferred from homology"/>
<keyword evidence="3" id="KW-0375">Hydrogen ion transport</keyword>
<evidence type="ECO:0000256" key="3">
    <source>
        <dbReference type="ARBA" id="ARBA00022781"/>
    </source>
</evidence>
<reference evidence="7" key="1">
    <citation type="submission" date="2019-08" db="EMBL/GenBank/DDBJ databases">
        <authorList>
            <person name="Kucharzyk K."/>
            <person name="Murdoch R.W."/>
            <person name="Higgins S."/>
            <person name="Loffler F."/>
        </authorList>
    </citation>
    <scope>NUCLEOTIDE SEQUENCE</scope>
</reference>
<dbReference type="AlphaFoldDB" id="A0A645CNK7"/>
<dbReference type="NCBIfam" id="TIGR01145">
    <property type="entry name" value="ATP_synt_delta"/>
    <property type="match status" value="1"/>
</dbReference>
<evidence type="ECO:0000256" key="5">
    <source>
        <dbReference type="ARBA" id="ARBA00023136"/>
    </source>
</evidence>
<dbReference type="SUPFAM" id="SSF47928">
    <property type="entry name" value="N-terminal domain of the delta subunit of the F1F0-ATP synthase"/>
    <property type="match status" value="1"/>
</dbReference>
<dbReference type="InterPro" id="IPR026015">
    <property type="entry name" value="ATP_synth_OSCP/delta_N_sf"/>
</dbReference>
<dbReference type="EMBL" id="VSSQ01028766">
    <property type="protein sequence ID" value="MPM78616.1"/>
    <property type="molecule type" value="Genomic_DNA"/>
</dbReference>
<evidence type="ECO:0000256" key="4">
    <source>
        <dbReference type="ARBA" id="ARBA00023065"/>
    </source>
</evidence>
<keyword evidence="2" id="KW-0813">Transport</keyword>
<dbReference type="NCBIfam" id="NF004402">
    <property type="entry name" value="PRK05758.2-2"/>
    <property type="match status" value="1"/>
</dbReference>
<sequence length="178" mass="18765">MAESVTIARPYAEALFRAAKESGNLAKWSEQVALLGQVAANPEARAAVGDPNVAAPQLVDLFRSACGTAVGTELANFIQLLSNNDRLGLLPEIAGLYESYKQAEEGTKQAEIVSAFPIDDNQVKTLVPQLEAVFKTKPEAAVSVDPTLIGGIKVIVGDQMLDASVRGKLDAMATALNN</sequence>
<evidence type="ECO:0000256" key="2">
    <source>
        <dbReference type="ARBA" id="ARBA00022448"/>
    </source>
</evidence>
<dbReference type="PANTHER" id="PTHR11910">
    <property type="entry name" value="ATP SYNTHASE DELTA CHAIN"/>
    <property type="match status" value="1"/>
</dbReference>
<accession>A0A645CNK7</accession>
<dbReference type="InterPro" id="IPR000711">
    <property type="entry name" value="ATPase_OSCP/dsu"/>
</dbReference>
<evidence type="ECO:0000313" key="7">
    <source>
        <dbReference type="EMBL" id="MPM78616.1"/>
    </source>
</evidence>
<gene>
    <name evidence="7" type="primary">atpH_29</name>
    <name evidence="7" type="ORF">SDC9_125627</name>
</gene>
<protein>
    <submittedName>
        <fullName evidence="7">ATP synthase subunit delta</fullName>
    </submittedName>
</protein>
<organism evidence="7">
    <name type="scientific">bioreactor metagenome</name>
    <dbReference type="NCBI Taxonomy" id="1076179"/>
    <lineage>
        <taxon>unclassified sequences</taxon>
        <taxon>metagenomes</taxon>
        <taxon>ecological metagenomes</taxon>
    </lineage>
</organism>
<dbReference type="GO" id="GO:0016020">
    <property type="term" value="C:membrane"/>
    <property type="evidence" value="ECO:0007669"/>
    <property type="project" value="UniProtKB-SubCell"/>
</dbReference>
<dbReference type="Gene3D" id="1.10.520.20">
    <property type="entry name" value="N-terminal domain of the delta subunit of the F1F0-ATP synthase"/>
    <property type="match status" value="1"/>
</dbReference>
<dbReference type="HAMAP" id="MF_01416">
    <property type="entry name" value="ATP_synth_delta_bact"/>
    <property type="match status" value="1"/>
</dbReference>
<dbReference type="PRINTS" id="PR00125">
    <property type="entry name" value="ATPASEDELTA"/>
</dbReference>
<comment type="caution">
    <text evidence="7">The sequence shown here is derived from an EMBL/GenBank/DDBJ whole genome shotgun (WGS) entry which is preliminary data.</text>
</comment>
<evidence type="ECO:0000256" key="6">
    <source>
        <dbReference type="ARBA" id="ARBA00023310"/>
    </source>
</evidence>